<sequence length="53" mass="6401">MIIIVKQKVITAKHFLNVYAIKNSVQRKKNEEAQRRFLSNFFERITNDYNKSK</sequence>
<accession>A0A382YM70</accession>
<dbReference type="EMBL" id="UINC01176997">
    <property type="protein sequence ID" value="SVD84397.1"/>
    <property type="molecule type" value="Genomic_DNA"/>
</dbReference>
<name>A0A382YM70_9ZZZZ</name>
<gene>
    <name evidence="1" type="ORF">METZ01_LOCUS437251</name>
</gene>
<evidence type="ECO:0000313" key="1">
    <source>
        <dbReference type="EMBL" id="SVD84397.1"/>
    </source>
</evidence>
<protein>
    <submittedName>
        <fullName evidence="1">Uncharacterized protein</fullName>
    </submittedName>
</protein>
<dbReference type="AlphaFoldDB" id="A0A382YM70"/>
<proteinExistence type="predicted"/>
<feature type="non-terminal residue" evidence="1">
    <location>
        <position position="53"/>
    </location>
</feature>
<reference evidence="1" key="1">
    <citation type="submission" date="2018-05" db="EMBL/GenBank/DDBJ databases">
        <authorList>
            <person name="Lanie J.A."/>
            <person name="Ng W.-L."/>
            <person name="Kazmierczak K.M."/>
            <person name="Andrzejewski T.M."/>
            <person name="Davidsen T.M."/>
            <person name="Wayne K.J."/>
            <person name="Tettelin H."/>
            <person name="Glass J.I."/>
            <person name="Rusch D."/>
            <person name="Podicherti R."/>
            <person name="Tsui H.-C.T."/>
            <person name="Winkler M.E."/>
        </authorList>
    </citation>
    <scope>NUCLEOTIDE SEQUENCE</scope>
</reference>
<organism evidence="1">
    <name type="scientific">marine metagenome</name>
    <dbReference type="NCBI Taxonomy" id="408172"/>
    <lineage>
        <taxon>unclassified sequences</taxon>
        <taxon>metagenomes</taxon>
        <taxon>ecological metagenomes</taxon>
    </lineage>
</organism>